<proteinExistence type="predicted"/>
<evidence type="ECO:0000313" key="2">
    <source>
        <dbReference type="EMBL" id="SPO30975.1"/>
    </source>
</evidence>
<evidence type="ECO:0000313" key="3">
    <source>
        <dbReference type="Proteomes" id="UP000324022"/>
    </source>
</evidence>
<sequence>MAVIKPGFLGPSSSHGDQLNVTATGFYVVMSTLIASYASKAIGRLGIQGYPGAYRIGVIAFCFGSWLGIYRSGAPLYTKQNNKLAEQS</sequence>
<dbReference type="AlphaFoldDB" id="A0A5C3ELJ0"/>
<gene>
    <name evidence="2" type="ORF">UTRI_05389_B</name>
</gene>
<keyword evidence="1" id="KW-1133">Transmembrane helix</keyword>
<feature type="transmembrane region" description="Helical" evidence="1">
    <location>
        <begin position="20"/>
        <end position="40"/>
    </location>
</feature>
<name>A0A5C3ELJ0_9BASI</name>
<organism evidence="2 3">
    <name type="scientific">Ustilago trichophora</name>
    <dbReference type="NCBI Taxonomy" id="86804"/>
    <lineage>
        <taxon>Eukaryota</taxon>
        <taxon>Fungi</taxon>
        <taxon>Dikarya</taxon>
        <taxon>Basidiomycota</taxon>
        <taxon>Ustilaginomycotina</taxon>
        <taxon>Ustilaginomycetes</taxon>
        <taxon>Ustilaginales</taxon>
        <taxon>Ustilaginaceae</taxon>
        <taxon>Ustilago</taxon>
    </lineage>
</organism>
<reference evidence="2 3" key="1">
    <citation type="submission" date="2018-03" db="EMBL/GenBank/DDBJ databases">
        <authorList>
            <person name="Guldener U."/>
        </authorList>
    </citation>
    <scope>NUCLEOTIDE SEQUENCE [LARGE SCALE GENOMIC DNA]</scope>
    <source>
        <strain evidence="2 3">NBRC100155</strain>
    </source>
</reference>
<accession>A0A5C3ELJ0</accession>
<keyword evidence="1" id="KW-0812">Transmembrane</keyword>
<dbReference type="Proteomes" id="UP000324022">
    <property type="component" value="Unassembled WGS sequence"/>
</dbReference>
<keyword evidence="3" id="KW-1185">Reference proteome</keyword>
<keyword evidence="1" id="KW-0472">Membrane</keyword>
<dbReference type="OrthoDB" id="2550614at2759"/>
<evidence type="ECO:0000256" key="1">
    <source>
        <dbReference type="SAM" id="Phobius"/>
    </source>
</evidence>
<protein>
    <submittedName>
        <fullName evidence="2">Uncharacterized protein</fullName>
    </submittedName>
</protein>
<feature type="transmembrane region" description="Helical" evidence="1">
    <location>
        <begin position="52"/>
        <end position="70"/>
    </location>
</feature>
<dbReference type="EMBL" id="OOIN01000036">
    <property type="protein sequence ID" value="SPO30975.1"/>
    <property type="molecule type" value="Genomic_DNA"/>
</dbReference>